<accession>A0A285QE53</accession>
<organism evidence="1 2">
    <name type="scientific">Sphingomonas guangdongensis</name>
    <dbReference type="NCBI Taxonomy" id="1141890"/>
    <lineage>
        <taxon>Bacteria</taxon>
        <taxon>Pseudomonadati</taxon>
        <taxon>Pseudomonadota</taxon>
        <taxon>Alphaproteobacteria</taxon>
        <taxon>Sphingomonadales</taxon>
        <taxon>Sphingomonadaceae</taxon>
        <taxon>Sphingomonas</taxon>
    </lineage>
</organism>
<dbReference type="RefSeq" id="WP_097062599.1">
    <property type="nucleotide sequence ID" value="NZ_OBMI01000001.1"/>
</dbReference>
<protein>
    <submittedName>
        <fullName evidence="1">Uncharacterized protein</fullName>
    </submittedName>
</protein>
<gene>
    <name evidence="1" type="ORF">SAMN06297144_0737</name>
</gene>
<dbReference type="AlphaFoldDB" id="A0A285QE53"/>
<proteinExistence type="predicted"/>
<dbReference type="Proteomes" id="UP000219494">
    <property type="component" value="Unassembled WGS sequence"/>
</dbReference>
<dbReference type="EMBL" id="OBMI01000001">
    <property type="protein sequence ID" value="SOB79798.1"/>
    <property type="molecule type" value="Genomic_DNA"/>
</dbReference>
<reference evidence="1 2" key="1">
    <citation type="submission" date="2017-07" db="EMBL/GenBank/DDBJ databases">
        <authorList>
            <person name="Sun Z.S."/>
            <person name="Albrecht U."/>
            <person name="Echele G."/>
            <person name="Lee C.C."/>
        </authorList>
    </citation>
    <scope>NUCLEOTIDE SEQUENCE [LARGE SCALE GENOMIC DNA]</scope>
    <source>
        <strain evidence="1 2">CGMCC 1.12672</strain>
    </source>
</reference>
<name>A0A285QE53_9SPHN</name>
<sequence>MEETYQALRSDWFGGSRDRETALHLLFLSWWHWAEPEFLTGLTYDPASAELWHEVFNHFGGQASEDAEFLFVAAIMAGITPWAFGDENEWTAAAAAMMAHARSLQPDELSPGVFEGRSAYGDYFAHQSRVHSGEY</sequence>
<keyword evidence="2" id="KW-1185">Reference proteome</keyword>
<evidence type="ECO:0000313" key="1">
    <source>
        <dbReference type="EMBL" id="SOB79798.1"/>
    </source>
</evidence>
<evidence type="ECO:0000313" key="2">
    <source>
        <dbReference type="Proteomes" id="UP000219494"/>
    </source>
</evidence>
<dbReference type="OrthoDB" id="7570178at2"/>